<dbReference type="SMART" id="SM00220">
    <property type="entry name" value="S_TKc"/>
    <property type="match status" value="1"/>
</dbReference>
<evidence type="ECO:0000256" key="5">
    <source>
        <dbReference type="ARBA" id="ARBA00022777"/>
    </source>
</evidence>
<dbReference type="PANTHER" id="PTHR24363:SF0">
    <property type="entry name" value="SERINE_THREONINE KINASE LIKE DOMAIN CONTAINING 1"/>
    <property type="match status" value="1"/>
</dbReference>
<dbReference type="InterPro" id="IPR011989">
    <property type="entry name" value="ARM-like"/>
</dbReference>
<evidence type="ECO:0000313" key="10">
    <source>
        <dbReference type="EMBL" id="PIK50140.1"/>
    </source>
</evidence>
<dbReference type="GO" id="GO:0004674">
    <property type="term" value="F:protein serine/threonine kinase activity"/>
    <property type="evidence" value="ECO:0007669"/>
    <property type="project" value="UniProtKB-KW"/>
</dbReference>
<feature type="domain" description="Protein kinase" evidence="9">
    <location>
        <begin position="4"/>
        <end position="268"/>
    </location>
</feature>
<comment type="caution">
    <text evidence="10">The sequence shown here is derived from an EMBL/GenBank/DDBJ whole genome shotgun (WGS) entry which is preliminary data.</text>
</comment>
<gene>
    <name evidence="10" type="ORF">BSL78_12985</name>
</gene>
<dbReference type="SUPFAM" id="SSF56112">
    <property type="entry name" value="Protein kinase-like (PK-like)"/>
    <property type="match status" value="1"/>
</dbReference>
<comment type="catalytic activity">
    <reaction evidence="8">
        <text>L-seryl-[protein] + ATP = O-phospho-L-seryl-[protein] + ADP + H(+)</text>
        <dbReference type="Rhea" id="RHEA:17989"/>
        <dbReference type="Rhea" id="RHEA-COMP:9863"/>
        <dbReference type="Rhea" id="RHEA-COMP:11604"/>
        <dbReference type="ChEBI" id="CHEBI:15378"/>
        <dbReference type="ChEBI" id="CHEBI:29999"/>
        <dbReference type="ChEBI" id="CHEBI:30616"/>
        <dbReference type="ChEBI" id="CHEBI:83421"/>
        <dbReference type="ChEBI" id="CHEBI:456216"/>
        <dbReference type="EC" id="2.7.11.1"/>
    </reaction>
</comment>
<keyword evidence="5 10" id="KW-0418">Kinase</keyword>
<dbReference type="EC" id="2.7.11.1" evidence="1"/>
<proteinExistence type="predicted"/>
<evidence type="ECO:0000259" key="9">
    <source>
        <dbReference type="PROSITE" id="PS50011"/>
    </source>
</evidence>
<dbReference type="PROSITE" id="PS00108">
    <property type="entry name" value="PROTEIN_KINASE_ST"/>
    <property type="match status" value="1"/>
</dbReference>
<evidence type="ECO:0000313" key="11">
    <source>
        <dbReference type="Proteomes" id="UP000230750"/>
    </source>
</evidence>
<reference evidence="10 11" key="1">
    <citation type="journal article" date="2017" name="PLoS Biol.">
        <title>The sea cucumber genome provides insights into morphological evolution and visceral regeneration.</title>
        <authorList>
            <person name="Zhang X."/>
            <person name="Sun L."/>
            <person name="Yuan J."/>
            <person name="Sun Y."/>
            <person name="Gao Y."/>
            <person name="Zhang L."/>
            <person name="Li S."/>
            <person name="Dai H."/>
            <person name="Hamel J.F."/>
            <person name="Liu C."/>
            <person name="Yu Y."/>
            <person name="Liu S."/>
            <person name="Lin W."/>
            <person name="Guo K."/>
            <person name="Jin S."/>
            <person name="Xu P."/>
            <person name="Storey K.B."/>
            <person name="Huan P."/>
            <person name="Zhang T."/>
            <person name="Zhou Y."/>
            <person name="Zhang J."/>
            <person name="Lin C."/>
            <person name="Li X."/>
            <person name="Xing L."/>
            <person name="Huo D."/>
            <person name="Sun M."/>
            <person name="Wang L."/>
            <person name="Mercier A."/>
            <person name="Li F."/>
            <person name="Yang H."/>
            <person name="Xiang J."/>
        </authorList>
    </citation>
    <scope>NUCLEOTIDE SEQUENCE [LARGE SCALE GENOMIC DNA]</scope>
    <source>
        <strain evidence="10">Shaxun</strain>
        <tissue evidence="10">Muscle</tissue>
    </source>
</reference>
<organism evidence="10 11">
    <name type="scientific">Stichopus japonicus</name>
    <name type="common">Sea cucumber</name>
    <dbReference type="NCBI Taxonomy" id="307972"/>
    <lineage>
        <taxon>Eukaryota</taxon>
        <taxon>Metazoa</taxon>
        <taxon>Echinodermata</taxon>
        <taxon>Eleutherozoa</taxon>
        <taxon>Echinozoa</taxon>
        <taxon>Holothuroidea</taxon>
        <taxon>Aspidochirotacea</taxon>
        <taxon>Aspidochirotida</taxon>
        <taxon>Stichopodidae</taxon>
        <taxon>Apostichopus</taxon>
    </lineage>
</organism>
<evidence type="ECO:0000256" key="1">
    <source>
        <dbReference type="ARBA" id="ARBA00012513"/>
    </source>
</evidence>
<keyword evidence="6" id="KW-0067">ATP-binding</keyword>
<dbReference type="SUPFAM" id="SSF48371">
    <property type="entry name" value="ARM repeat"/>
    <property type="match status" value="1"/>
</dbReference>
<dbReference type="PANTHER" id="PTHR24363">
    <property type="entry name" value="SERINE/THREONINE PROTEIN KINASE"/>
    <property type="match status" value="1"/>
</dbReference>
<dbReference type="AlphaFoldDB" id="A0A2G8KQC2"/>
<dbReference type="OrthoDB" id="248923at2759"/>
<protein>
    <recommendedName>
        <fullName evidence="1">non-specific serine/threonine protein kinase</fullName>
        <ecNumber evidence="1">2.7.11.1</ecNumber>
    </recommendedName>
</protein>
<dbReference type="Gene3D" id="1.10.510.10">
    <property type="entry name" value="Transferase(Phosphotransferase) domain 1"/>
    <property type="match status" value="1"/>
</dbReference>
<dbReference type="InterPro" id="IPR008271">
    <property type="entry name" value="Ser/Thr_kinase_AS"/>
</dbReference>
<dbReference type="STRING" id="307972.A0A2G8KQC2"/>
<sequence length="644" mass="71816">MDKFDLKQRLGKGAQGSVFLVIEKTSGEQYVLKKVECTDEQEANKAFKEVMALQDLKHSYICGYKEFFVTWDKEESAMFVCIVMDFYPMGDLDRLLKQKREKKEKIEELVLKKWFGQMLEALVFVHKKQVIHRDLKPSNIFLTKDLNVSIGDFGVATVMGDARTRTRTTVGSMNWMAPEVLERPYDERSDVWSLGCIMLEMATCGFMMSQSIAGVLFEIKQSPTALEDTLKQVGKDYSVDMCQLIRTMLRRSFQERPSAVEMVDLPYVKECLALSNSALVGKKKEKQMNAKTVPKGATEAAVVAFMKENSDNEISITNAVAHLNGMKVTKLEAATKRFLVQLMRTHMSEKPLQIEASRLLLTVAAAADVEEDADDYIFSGEVISVVCLGMKSHVSSKELQSINSLLLKTIALNENAAGLIGDQGGVQDILSTMRAFPDDPEVSGNCCSALSCLTINDKNLAIMREEKGVLDLMKAMETHEKEASVIDFACSALWGCPRSCTFTVLYIYMSFVDDNVEMMAERKAAEVLLNAIVLHIKNPDVVKNASMALGSLVGESEESAFAALNNDGGKSGLTILQEAYQHHKDNPDVVENICTFFMEMSEYEDIVQDLSNSKVRDLLKDVKVKYASNEDIMEPVKAVEAKLG</sequence>
<evidence type="ECO:0000256" key="8">
    <source>
        <dbReference type="ARBA" id="ARBA00048679"/>
    </source>
</evidence>
<dbReference type="InterPro" id="IPR000719">
    <property type="entry name" value="Prot_kinase_dom"/>
</dbReference>
<keyword evidence="2" id="KW-0723">Serine/threonine-protein kinase</keyword>
<comment type="catalytic activity">
    <reaction evidence="7">
        <text>L-threonyl-[protein] + ATP = O-phospho-L-threonyl-[protein] + ADP + H(+)</text>
        <dbReference type="Rhea" id="RHEA:46608"/>
        <dbReference type="Rhea" id="RHEA-COMP:11060"/>
        <dbReference type="Rhea" id="RHEA-COMP:11605"/>
        <dbReference type="ChEBI" id="CHEBI:15378"/>
        <dbReference type="ChEBI" id="CHEBI:30013"/>
        <dbReference type="ChEBI" id="CHEBI:30616"/>
        <dbReference type="ChEBI" id="CHEBI:61977"/>
        <dbReference type="ChEBI" id="CHEBI:456216"/>
        <dbReference type="EC" id="2.7.11.1"/>
    </reaction>
</comment>
<dbReference type="InterPro" id="IPR016024">
    <property type="entry name" value="ARM-type_fold"/>
</dbReference>
<dbReference type="PROSITE" id="PS50011">
    <property type="entry name" value="PROTEIN_KINASE_DOM"/>
    <property type="match status" value="1"/>
</dbReference>
<keyword evidence="3" id="KW-0808">Transferase</keyword>
<keyword evidence="11" id="KW-1185">Reference proteome</keyword>
<evidence type="ECO:0000256" key="7">
    <source>
        <dbReference type="ARBA" id="ARBA00047899"/>
    </source>
</evidence>
<evidence type="ECO:0000256" key="4">
    <source>
        <dbReference type="ARBA" id="ARBA00022741"/>
    </source>
</evidence>
<evidence type="ECO:0000256" key="3">
    <source>
        <dbReference type="ARBA" id="ARBA00022679"/>
    </source>
</evidence>
<accession>A0A2G8KQC2</accession>
<keyword evidence="4" id="KW-0547">Nucleotide-binding</keyword>
<dbReference type="GO" id="GO:0005524">
    <property type="term" value="F:ATP binding"/>
    <property type="evidence" value="ECO:0007669"/>
    <property type="project" value="UniProtKB-KW"/>
</dbReference>
<dbReference type="Pfam" id="PF00069">
    <property type="entry name" value="Pkinase"/>
    <property type="match status" value="1"/>
</dbReference>
<dbReference type="EMBL" id="MRZV01000432">
    <property type="protein sequence ID" value="PIK50140.1"/>
    <property type="molecule type" value="Genomic_DNA"/>
</dbReference>
<dbReference type="InterPro" id="IPR011009">
    <property type="entry name" value="Kinase-like_dom_sf"/>
</dbReference>
<evidence type="ECO:0000256" key="2">
    <source>
        <dbReference type="ARBA" id="ARBA00022527"/>
    </source>
</evidence>
<dbReference type="Proteomes" id="UP000230750">
    <property type="component" value="Unassembled WGS sequence"/>
</dbReference>
<evidence type="ECO:0000256" key="6">
    <source>
        <dbReference type="ARBA" id="ARBA00022840"/>
    </source>
</evidence>
<name>A0A2G8KQC2_STIJA</name>
<dbReference type="Gene3D" id="1.25.10.10">
    <property type="entry name" value="Leucine-rich Repeat Variant"/>
    <property type="match status" value="1"/>
</dbReference>